<comment type="caution">
    <text evidence="2">The sequence shown here is derived from an EMBL/GenBank/DDBJ whole genome shotgun (WGS) entry which is preliminary data.</text>
</comment>
<dbReference type="InterPro" id="IPR016187">
    <property type="entry name" value="CTDL_fold"/>
</dbReference>
<proteinExistence type="predicted"/>
<dbReference type="Pfam" id="PF17517">
    <property type="entry name" value="IgGFc_binding"/>
    <property type="match status" value="1"/>
</dbReference>
<dbReference type="Pfam" id="PF00059">
    <property type="entry name" value="Lectin_C"/>
    <property type="match status" value="1"/>
</dbReference>
<evidence type="ECO:0000313" key="2">
    <source>
        <dbReference type="EMBL" id="RUS83227.1"/>
    </source>
</evidence>
<evidence type="ECO:0000259" key="1">
    <source>
        <dbReference type="PROSITE" id="PS50041"/>
    </source>
</evidence>
<dbReference type="CDD" id="cd00037">
    <property type="entry name" value="CLECT"/>
    <property type="match status" value="2"/>
</dbReference>
<dbReference type="PANTHER" id="PTHR22803">
    <property type="entry name" value="MANNOSE, PHOSPHOLIPASE, LECTIN RECEPTOR RELATED"/>
    <property type="match status" value="1"/>
</dbReference>
<dbReference type="InterPro" id="IPR016186">
    <property type="entry name" value="C-type_lectin-like/link_sf"/>
</dbReference>
<feature type="non-terminal residue" evidence="2">
    <location>
        <position position="1"/>
    </location>
</feature>
<protein>
    <recommendedName>
        <fullName evidence="1">C-type lectin domain-containing protein</fullName>
    </recommendedName>
</protein>
<dbReference type="SUPFAM" id="SSF56436">
    <property type="entry name" value="C-type lectin-like"/>
    <property type="match status" value="2"/>
</dbReference>
<feature type="non-terminal residue" evidence="2">
    <location>
        <position position="580"/>
    </location>
</feature>
<dbReference type="SMART" id="SM00034">
    <property type="entry name" value="CLECT"/>
    <property type="match status" value="2"/>
</dbReference>
<dbReference type="OrthoDB" id="7357196at2759"/>
<name>A0A433TNS3_ELYCH</name>
<reference evidence="2 3" key="1">
    <citation type="submission" date="2019-01" db="EMBL/GenBank/DDBJ databases">
        <title>A draft genome assembly of the solar-powered sea slug Elysia chlorotica.</title>
        <authorList>
            <person name="Cai H."/>
            <person name="Li Q."/>
            <person name="Fang X."/>
            <person name="Li J."/>
            <person name="Curtis N.E."/>
            <person name="Altenburger A."/>
            <person name="Shibata T."/>
            <person name="Feng M."/>
            <person name="Maeda T."/>
            <person name="Schwartz J.A."/>
            <person name="Shigenobu S."/>
            <person name="Lundholm N."/>
            <person name="Nishiyama T."/>
            <person name="Yang H."/>
            <person name="Hasebe M."/>
            <person name="Li S."/>
            <person name="Pierce S.K."/>
            <person name="Wang J."/>
        </authorList>
    </citation>
    <scope>NUCLEOTIDE SEQUENCE [LARGE SCALE GENOMIC DNA]</scope>
    <source>
        <strain evidence="2">EC2010</strain>
        <tissue evidence="2">Whole organism of an adult</tissue>
    </source>
</reference>
<gene>
    <name evidence="2" type="ORF">EGW08_008991</name>
</gene>
<accession>A0A433TNS3</accession>
<keyword evidence="3" id="KW-1185">Reference proteome</keyword>
<organism evidence="2 3">
    <name type="scientific">Elysia chlorotica</name>
    <name type="common">Eastern emerald elysia</name>
    <name type="synonym">Sea slug</name>
    <dbReference type="NCBI Taxonomy" id="188477"/>
    <lineage>
        <taxon>Eukaryota</taxon>
        <taxon>Metazoa</taxon>
        <taxon>Spiralia</taxon>
        <taxon>Lophotrochozoa</taxon>
        <taxon>Mollusca</taxon>
        <taxon>Gastropoda</taxon>
        <taxon>Heterobranchia</taxon>
        <taxon>Euthyneura</taxon>
        <taxon>Panpulmonata</taxon>
        <taxon>Sacoglossa</taxon>
        <taxon>Placobranchoidea</taxon>
        <taxon>Plakobranchidae</taxon>
        <taxon>Elysia</taxon>
    </lineage>
</organism>
<dbReference type="Gene3D" id="3.10.100.10">
    <property type="entry name" value="Mannose-Binding Protein A, subunit A"/>
    <property type="match status" value="2"/>
</dbReference>
<evidence type="ECO:0000313" key="3">
    <source>
        <dbReference type="Proteomes" id="UP000271974"/>
    </source>
</evidence>
<dbReference type="InterPro" id="IPR050111">
    <property type="entry name" value="C-type_lectin/snaclec_domain"/>
</dbReference>
<feature type="domain" description="C-type lectin" evidence="1">
    <location>
        <begin position="18"/>
        <end position="140"/>
    </location>
</feature>
<sequence>GSVADVCETWTSGAVYVGGGICFSYRSAQLNFTQAANVCQSESSGHLAELRTNYQMDTAGALVMGRVSKSVWIGATDLVQESVYQWFSNGDKADIPASWWAWGEPTDQSTITIDEDCIAMNFYGKLQDQSCGLFGALICQKDVGNLCDGVFPGAEYYNGSCYMPVLDTLTIDGAQERCESLNAYVAEPNTAGEMAFLKMLASMSFSSSTSVMLGLIKTSGSNGTAYLEMSTGHQATDFKTLGAIMISTDLFKQAEREVVVMSGPLSWELTTMLDSESAHSICEKGLSVIPVYSHAYLATLPDSALSVTDHALLSAGHAHLQPGWITVELTSDPAGAKEEFTFLSQEGLHHPMIIGAENRRFLLRSTEPLHVTLTLWNSDLTAISSSLLLPVGTSGVAESRLVYPSPRGVSLGMIVQGESVAQLTVALSGGDATSAARLGQFHYHVWPWWIFSVGLSERLQTLHVDSVSGYSRAALVHASLPLTTVASEGQTTGTGDVTFEQILSTSQVGTEYVTFPSMLPDPGATFTLVAVHNDTVVQVSQTAVSLLKAGDTSHLDLATGEFHHMIGSKPFYVYARLGGT</sequence>
<dbReference type="Proteomes" id="UP000271974">
    <property type="component" value="Unassembled WGS sequence"/>
</dbReference>
<dbReference type="InterPro" id="IPR001304">
    <property type="entry name" value="C-type_lectin-like"/>
</dbReference>
<dbReference type="EMBL" id="RQTK01000252">
    <property type="protein sequence ID" value="RUS83227.1"/>
    <property type="molecule type" value="Genomic_DNA"/>
</dbReference>
<dbReference type="InterPro" id="IPR035234">
    <property type="entry name" value="IgGFc-bd_N"/>
</dbReference>
<dbReference type="PROSITE" id="PS50041">
    <property type="entry name" value="C_TYPE_LECTIN_2"/>
    <property type="match status" value="1"/>
</dbReference>
<dbReference type="AlphaFoldDB" id="A0A433TNS3"/>